<dbReference type="eggNOG" id="KOG1178">
    <property type="taxonomic scope" value="Eukaryota"/>
</dbReference>
<dbReference type="EMBL" id="KI440843">
    <property type="protein sequence ID" value="ERT01323.1"/>
    <property type="molecule type" value="Genomic_DNA"/>
</dbReference>
<feature type="domain" description="Carrier" evidence="4">
    <location>
        <begin position="627"/>
        <end position="712"/>
    </location>
</feature>
<evidence type="ECO:0000256" key="2">
    <source>
        <dbReference type="ARBA" id="ARBA00022553"/>
    </source>
</evidence>
<dbReference type="InterPro" id="IPR013120">
    <property type="entry name" value="FAR_NAD-bd"/>
</dbReference>
<dbReference type="PROSITE" id="PS50075">
    <property type="entry name" value="CARRIER"/>
    <property type="match status" value="1"/>
</dbReference>
<dbReference type="STRING" id="1391915.U7Q0D5"/>
<gene>
    <name evidence="5" type="ORF">HMPREF1624_02567</name>
</gene>
<sequence length="1141" mass="123453">MAEVINGSNVANGHINGVNSVNSVNSVNGIASTKEPSATAVEVTHHEPQQSTETAATRLPKDSSTLGIRSGPIGERLVVHVVDELAHDTPDRVYATVTASTDDIEQGFRDITFRQLAGAVNATSWSMARQVGTSTSFGVMAYLGVSDIRYAVYLFAAIKTGHQLMIPSVRNALPQHQAVFAEAACRIVHYTPEMAAVVGQLKDAMPDLQAFRVPPLDDLLAAGTTAAHFPYTRTWAAARTDPIIIAHSSGSTGNPKPTTITNGVYSVYDSHRKAETIPGRINQCYQLLDLEGDRFFNPFPPFHLAGLFAMSIMPVFYACIVCTGPPDKPPSGALLSRAMQLLARQQKRIRAAWCPPAVIEQLADQPGGFAQIASLDWIMYTGGPLAPAVGDRICHVTNVCQLYGSTETGPHMSLIPLPHNWSYFEWHPTYANDMEPMGDGTFEMVVRKGDGSQDWIRHLRQAYPDVDVWRTRDLFVQSPHSDKLWRFVGRRDDVLVLSNGEKFNPVDMEGVVTGHPLVRGALIVGTARFQAALVVEPMTPLVVSERDFVDALWPTIEQANSVGPAHGRIFRSKVLVAAPDKPFVRAGKGTVIRGRTTKLFEHELDTLYHEDDDASLSAAAASVASFDALEDVTAFVRASVTGLFPTTAAPLADDDDVFARGLDSLQTLELTKILRRALAPHRKEGTPDPVSTRSVYAHPSIRQLAEYLHAALSGPVASDPQLPLSPTEGDDTPRVRAMKALVDKYTAGLPNVNTRRAASLTVAITGSTGSLGTHILEALLNDRAVAKIYCLNRSDGAQVRQQRAFDRRGKAYSLADPQRTEFVTVDLGDPQFGLDAPTFRRLRATVDVVIHNAWKVDFNHSLASFEDTHIRGVRHVVDFALASERQPHIFYVSSLSSVANWPAVQGAGAGVDARAPTSVPEAPLDDPRVALAMGYGESKHVAEQILARAVANAGLHATTLRVGQVAGPLAADGGQWNPTEWLPSLVRTSRVLGRLPSAMNTIEWIPVDALAAIVRDLVHHDYAQRSTGVYNLVNPAVGQWDDLVAVMQKAWPGIQVVAFDEWLTALQAAGQSQTTGEPDFEALPALKIMDFYRGLAGEAALPAGSRVAYETGRGTSNSATMAGLGPIDGAAMATWLKQWGW</sequence>
<dbReference type="Pfam" id="PF23562">
    <property type="entry name" value="AMP-binding_C_3"/>
    <property type="match status" value="1"/>
</dbReference>
<dbReference type="InterPro" id="IPR051414">
    <property type="entry name" value="Adenylate-forming_Reductase"/>
</dbReference>
<reference evidence="6" key="1">
    <citation type="journal article" date="2014" name="Genome Announc.">
        <title>Genome sequence of the pathogenic fungus Sporothrix schenckii (ATCC 58251).</title>
        <authorList>
            <person name="Cuomo C.A."/>
            <person name="Rodriguez-Del Valle N."/>
            <person name="Perez-Sanchez L."/>
            <person name="Abouelleil A."/>
            <person name="Goldberg J."/>
            <person name="Young S."/>
            <person name="Zeng Q."/>
            <person name="Birren B.W."/>
        </authorList>
    </citation>
    <scope>NUCLEOTIDE SEQUENCE [LARGE SCALE GENOMIC DNA]</scope>
    <source>
        <strain evidence="6">ATCC 58251 / de Perez 2211183</strain>
    </source>
</reference>
<evidence type="ECO:0000313" key="6">
    <source>
        <dbReference type="Proteomes" id="UP000018087"/>
    </source>
</evidence>
<keyword evidence="1" id="KW-0596">Phosphopantetheine</keyword>
<keyword evidence="6" id="KW-1185">Reference proteome</keyword>
<dbReference type="Pfam" id="PF00550">
    <property type="entry name" value="PP-binding"/>
    <property type="match status" value="1"/>
</dbReference>
<dbReference type="SMART" id="SM00823">
    <property type="entry name" value="PKS_PP"/>
    <property type="match status" value="1"/>
</dbReference>
<dbReference type="Proteomes" id="UP000018087">
    <property type="component" value="Unassembled WGS sequence"/>
</dbReference>
<dbReference type="InterPro" id="IPR020845">
    <property type="entry name" value="AMP-binding_CS"/>
</dbReference>
<dbReference type="InterPro" id="IPR000873">
    <property type="entry name" value="AMP-dep_synth/lig_dom"/>
</dbReference>
<dbReference type="SUPFAM" id="SSF47336">
    <property type="entry name" value="ACP-like"/>
    <property type="match status" value="1"/>
</dbReference>
<proteinExistence type="predicted"/>
<dbReference type="PANTHER" id="PTHR43439:SF2">
    <property type="entry name" value="ENZYME, PUTATIVE (JCVI)-RELATED"/>
    <property type="match status" value="1"/>
</dbReference>
<name>U7Q0D5_SPOS1</name>
<dbReference type="InterPro" id="IPR036736">
    <property type="entry name" value="ACP-like_sf"/>
</dbReference>
<dbReference type="InterPro" id="IPR009081">
    <property type="entry name" value="PP-bd_ACP"/>
</dbReference>
<evidence type="ECO:0000259" key="4">
    <source>
        <dbReference type="PROSITE" id="PS50075"/>
    </source>
</evidence>
<dbReference type="HOGENOM" id="CLU_002220_0_0_1"/>
<accession>U7Q0D5</accession>
<dbReference type="SUPFAM" id="SSF56801">
    <property type="entry name" value="Acetyl-CoA synthetase-like"/>
    <property type="match status" value="1"/>
</dbReference>
<dbReference type="Pfam" id="PF00501">
    <property type="entry name" value="AMP-binding"/>
    <property type="match status" value="1"/>
</dbReference>
<keyword evidence="2" id="KW-0597">Phosphoprotein</keyword>
<dbReference type="Pfam" id="PF07993">
    <property type="entry name" value="NAD_binding_4"/>
    <property type="match status" value="1"/>
</dbReference>
<dbReference type="InterPro" id="IPR036291">
    <property type="entry name" value="NAD(P)-bd_dom_sf"/>
</dbReference>
<organism evidence="5 6">
    <name type="scientific">Sporothrix schenckii (strain ATCC 58251 / de Perez 2211183)</name>
    <name type="common">Rose-picker's disease fungus</name>
    <dbReference type="NCBI Taxonomy" id="1391915"/>
    <lineage>
        <taxon>Eukaryota</taxon>
        <taxon>Fungi</taxon>
        <taxon>Dikarya</taxon>
        <taxon>Ascomycota</taxon>
        <taxon>Pezizomycotina</taxon>
        <taxon>Sordariomycetes</taxon>
        <taxon>Sordariomycetidae</taxon>
        <taxon>Ophiostomatales</taxon>
        <taxon>Ophiostomataceae</taxon>
        <taxon>Sporothrix</taxon>
    </lineage>
</organism>
<dbReference type="GO" id="GO:0031177">
    <property type="term" value="F:phosphopantetheine binding"/>
    <property type="evidence" value="ECO:0007669"/>
    <property type="project" value="InterPro"/>
</dbReference>
<evidence type="ECO:0000313" key="5">
    <source>
        <dbReference type="EMBL" id="ERT01323.1"/>
    </source>
</evidence>
<protein>
    <recommendedName>
        <fullName evidence="4">Carrier domain-containing protein</fullName>
    </recommendedName>
</protein>
<dbReference type="InterPro" id="IPR042099">
    <property type="entry name" value="ANL_N_sf"/>
</dbReference>
<dbReference type="Gene3D" id="3.40.50.12780">
    <property type="entry name" value="N-terminal domain of ligase-like"/>
    <property type="match status" value="1"/>
</dbReference>
<dbReference type="Gene3D" id="3.40.50.720">
    <property type="entry name" value="NAD(P)-binding Rossmann-like Domain"/>
    <property type="match status" value="1"/>
</dbReference>
<dbReference type="Gene3D" id="1.10.1200.10">
    <property type="entry name" value="ACP-like"/>
    <property type="match status" value="1"/>
</dbReference>
<evidence type="ECO:0000256" key="3">
    <source>
        <dbReference type="SAM" id="MobiDB-lite"/>
    </source>
</evidence>
<dbReference type="PANTHER" id="PTHR43439">
    <property type="entry name" value="PHENYLACETATE-COENZYME A LIGASE"/>
    <property type="match status" value="1"/>
</dbReference>
<feature type="region of interest" description="Disordered" evidence="3">
    <location>
        <begin position="34"/>
        <end position="65"/>
    </location>
</feature>
<dbReference type="OrthoDB" id="429813at2759"/>
<dbReference type="PROSITE" id="PS00455">
    <property type="entry name" value="AMP_BINDING"/>
    <property type="match status" value="1"/>
</dbReference>
<evidence type="ECO:0000256" key="1">
    <source>
        <dbReference type="ARBA" id="ARBA00022450"/>
    </source>
</evidence>
<dbReference type="AlphaFoldDB" id="U7Q0D5"/>
<dbReference type="SUPFAM" id="SSF51735">
    <property type="entry name" value="NAD(P)-binding Rossmann-fold domains"/>
    <property type="match status" value="1"/>
</dbReference>
<dbReference type="InterPro" id="IPR020806">
    <property type="entry name" value="PKS_PP-bd"/>
</dbReference>